<feature type="domain" description="C2H2-type" evidence="9">
    <location>
        <begin position="361"/>
        <end position="390"/>
    </location>
</feature>
<comment type="subcellular location">
    <subcellularLocation>
        <location evidence="1">Nucleus</location>
    </subcellularLocation>
</comment>
<dbReference type="GO" id="GO:0000978">
    <property type="term" value="F:RNA polymerase II cis-regulatory region sequence-specific DNA binding"/>
    <property type="evidence" value="ECO:0007669"/>
    <property type="project" value="TreeGrafter"/>
</dbReference>
<dbReference type="OMA" id="KPFICKW"/>
<dbReference type="FunFam" id="3.30.160.60:FF:000125">
    <property type="entry name" value="Putative zinc finger protein 143"/>
    <property type="match status" value="1"/>
</dbReference>
<feature type="region of interest" description="Disordered" evidence="8">
    <location>
        <begin position="222"/>
        <end position="265"/>
    </location>
</feature>
<evidence type="ECO:0000256" key="4">
    <source>
        <dbReference type="ARBA" id="ARBA00022771"/>
    </source>
</evidence>
<dbReference type="FunFam" id="3.30.160.60:FF:001110">
    <property type="entry name" value="Krueppel factor 13"/>
    <property type="match status" value="1"/>
</dbReference>
<dbReference type="GO" id="GO:0000981">
    <property type="term" value="F:DNA-binding transcription factor activity, RNA polymerase II-specific"/>
    <property type="evidence" value="ECO:0007669"/>
    <property type="project" value="TreeGrafter"/>
</dbReference>
<keyword evidence="3" id="KW-0677">Repeat</keyword>
<dbReference type="InterPro" id="IPR036236">
    <property type="entry name" value="Znf_C2H2_sf"/>
</dbReference>
<dbReference type="PANTHER" id="PTHR23235">
    <property type="entry name" value="KRUEPPEL-LIKE TRANSCRIPTION FACTOR"/>
    <property type="match status" value="1"/>
</dbReference>
<keyword evidence="6" id="KW-0539">Nucleus</keyword>
<feature type="compositionally biased region" description="Low complexity" evidence="8">
    <location>
        <begin position="249"/>
        <end position="260"/>
    </location>
</feature>
<dbReference type="SUPFAM" id="SSF57667">
    <property type="entry name" value="beta-beta-alpha zinc fingers"/>
    <property type="match status" value="1"/>
</dbReference>
<evidence type="ECO:0000256" key="1">
    <source>
        <dbReference type="ARBA" id="ARBA00004123"/>
    </source>
</evidence>
<feature type="compositionally biased region" description="Low complexity" evidence="8">
    <location>
        <begin position="304"/>
        <end position="324"/>
    </location>
</feature>
<evidence type="ECO:0000259" key="9">
    <source>
        <dbReference type="PROSITE" id="PS50157"/>
    </source>
</evidence>
<dbReference type="Pfam" id="PF00096">
    <property type="entry name" value="zf-C2H2"/>
    <property type="match status" value="2"/>
</dbReference>
<reference evidence="10" key="1">
    <citation type="submission" date="2018-07" db="EMBL/GenBank/DDBJ databases">
        <authorList>
            <person name="Quirk P.G."/>
            <person name="Krulwich T.A."/>
        </authorList>
    </citation>
    <scope>NUCLEOTIDE SEQUENCE</scope>
</reference>
<dbReference type="Gene3D" id="3.30.160.60">
    <property type="entry name" value="Classic Zinc Finger"/>
    <property type="match status" value="3"/>
</dbReference>
<keyword evidence="2" id="KW-0479">Metal-binding</keyword>
<keyword evidence="5" id="KW-0862">Zinc</keyword>
<evidence type="ECO:0000256" key="6">
    <source>
        <dbReference type="ARBA" id="ARBA00023242"/>
    </source>
</evidence>
<feature type="region of interest" description="Disordered" evidence="8">
    <location>
        <begin position="65"/>
        <end position="117"/>
    </location>
</feature>
<evidence type="ECO:0000256" key="2">
    <source>
        <dbReference type="ARBA" id="ARBA00022723"/>
    </source>
</evidence>
<keyword evidence="4 7" id="KW-0863">Zinc-finger</keyword>
<dbReference type="PANTHER" id="PTHR23235:SF174">
    <property type="entry name" value="CABUT, ISOFORM A"/>
    <property type="match status" value="1"/>
</dbReference>
<dbReference type="GO" id="GO:0005634">
    <property type="term" value="C:nucleus"/>
    <property type="evidence" value="ECO:0007669"/>
    <property type="project" value="UniProtKB-SubCell"/>
</dbReference>
<dbReference type="GO" id="GO:0008270">
    <property type="term" value="F:zinc ion binding"/>
    <property type="evidence" value="ECO:0007669"/>
    <property type="project" value="UniProtKB-KW"/>
</dbReference>
<accession>A0A336M3V9</accession>
<dbReference type="Pfam" id="PF13894">
    <property type="entry name" value="zf-C2H2_4"/>
    <property type="match status" value="1"/>
</dbReference>
<feature type="domain" description="C2H2-type" evidence="9">
    <location>
        <begin position="331"/>
        <end position="360"/>
    </location>
</feature>
<evidence type="ECO:0000313" key="10">
    <source>
        <dbReference type="EMBL" id="SSX24031.1"/>
    </source>
</evidence>
<protein>
    <submittedName>
        <fullName evidence="10">CSON010088 protein</fullName>
    </submittedName>
</protein>
<proteinExistence type="predicted"/>
<dbReference type="PROSITE" id="PS00028">
    <property type="entry name" value="ZINC_FINGER_C2H2_1"/>
    <property type="match status" value="3"/>
</dbReference>
<evidence type="ECO:0000256" key="3">
    <source>
        <dbReference type="ARBA" id="ARBA00022737"/>
    </source>
</evidence>
<feature type="domain" description="C2H2-type" evidence="9">
    <location>
        <begin position="391"/>
        <end position="418"/>
    </location>
</feature>
<dbReference type="EMBL" id="UFQT01000409">
    <property type="protein sequence ID" value="SSX24031.1"/>
    <property type="molecule type" value="Genomic_DNA"/>
</dbReference>
<evidence type="ECO:0000256" key="7">
    <source>
        <dbReference type="PROSITE-ProRule" id="PRU00042"/>
    </source>
</evidence>
<feature type="compositionally biased region" description="Basic and acidic residues" evidence="8">
    <location>
        <begin position="237"/>
        <end position="248"/>
    </location>
</feature>
<feature type="region of interest" description="Disordered" evidence="8">
    <location>
        <begin position="300"/>
        <end position="328"/>
    </location>
</feature>
<name>A0A336M3V9_CULSO</name>
<dbReference type="FunFam" id="3.30.160.60:FF:000018">
    <property type="entry name" value="Krueppel-like factor 15"/>
    <property type="match status" value="1"/>
</dbReference>
<dbReference type="VEuPathDB" id="VectorBase:CSON010088"/>
<dbReference type="InterPro" id="IPR013087">
    <property type="entry name" value="Znf_C2H2_type"/>
</dbReference>
<dbReference type="SMART" id="SM00355">
    <property type="entry name" value="ZnF_C2H2"/>
    <property type="match status" value="3"/>
</dbReference>
<dbReference type="PROSITE" id="PS50157">
    <property type="entry name" value="ZINC_FINGER_C2H2_2"/>
    <property type="match status" value="3"/>
</dbReference>
<gene>
    <name evidence="10" type="primary">CSON010088</name>
</gene>
<dbReference type="AlphaFoldDB" id="A0A336M3V9"/>
<organism evidence="10">
    <name type="scientific">Culicoides sonorensis</name>
    <name type="common">Biting midge</name>
    <dbReference type="NCBI Taxonomy" id="179676"/>
    <lineage>
        <taxon>Eukaryota</taxon>
        <taxon>Metazoa</taxon>
        <taxon>Ecdysozoa</taxon>
        <taxon>Arthropoda</taxon>
        <taxon>Hexapoda</taxon>
        <taxon>Insecta</taxon>
        <taxon>Pterygota</taxon>
        <taxon>Neoptera</taxon>
        <taxon>Endopterygota</taxon>
        <taxon>Diptera</taxon>
        <taxon>Nematocera</taxon>
        <taxon>Chironomoidea</taxon>
        <taxon>Ceratopogonidae</taxon>
        <taxon>Ceratopogoninae</taxon>
        <taxon>Culicoides</taxon>
        <taxon>Monoculicoides</taxon>
    </lineage>
</organism>
<sequence length="465" mass="52728">MKQNLTDLNNKFINKEFLMAPNQLINHPMTPPASPALDINLNGKNNKDNNSKISEMIERKRKISEINGYVTPNPSDESEDESLLPPRKRMHVRDPRTFTPPPCTPESGIFSDDDTQSNLSNAQEEFSKKIEQVVDTLVAENDKILSATPLPKNINSCSNNYNNGLKVQVQQTSNQLVVQRPSVIMKANKDGTTSMTDTTLMTDLWIKQADQNENLYQNFKLKRGRRSSDSMSSTSSVEEKFNNIKNDSDNSCSSESSTSSKQAPFKSSSLPFIAPKLPQNVVQSQQRLIFAPTTSFLILPLNTPQTPNQQNKSSSTSSSKSQNQQERRRIYECDHPNCGKNYFKSSHLKAHQRIHTGEKPFICKWEECGRRFSRSDELSRHKRTHTGEKKFQCSICERRFMRSDHLSKHVKRHSKDKNSSGAQRIQIATHALITNNNHMGPATIQQRIIPVANVPIQFQMQVSQA</sequence>
<evidence type="ECO:0000256" key="8">
    <source>
        <dbReference type="SAM" id="MobiDB-lite"/>
    </source>
</evidence>
<evidence type="ECO:0000256" key="5">
    <source>
        <dbReference type="ARBA" id="ARBA00022833"/>
    </source>
</evidence>